<keyword evidence="1" id="KW-0732">Signal</keyword>
<dbReference type="EMBL" id="JAAOAV010000252">
    <property type="protein sequence ID" value="KAF5586374.1"/>
    <property type="molecule type" value="Genomic_DNA"/>
</dbReference>
<dbReference type="GeneID" id="59311621"/>
<comment type="caution">
    <text evidence="2">The sequence shown here is derived from an EMBL/GenBank/DDBJ whole genome shotgun (WGS) entry which is preliminary data.</text>
</comment>
<name>A0A8H5P1I4_GIBSU</name>
<protein>
    <submittedName>
        <fullName evidence="2">Uncharacterized protein</fullName>
    </submittedName>
</protein>
<feature type="signal peptide" evidence="1">
    <location>
        <begin position="1"/>
        <end position="18"/>
    </location>
</feature>
<evidence type="ECO:0000313" key="2">
    <source>
        <dbReference type="EMBL" id="KAF5586374.1"/>
    </source>
</evidence>
<evidence type="ECO:0000313" key="3">
    <source>
        <dbReference type="Proteomes" id="UP000547976"/>
    </source>
</evidence>
<organism evidence="2 3">
    <name type="scientific">Gibberella subglutinans</name>
    <name type="common">Fusarium subglutinans</name>
    <dbReference type="NCBI Taxonomy" id="42677"/>
    <lineage>
        <taxon>Eukaryota</taxon>
        <taxon>Fungi</taxon>
        <taxon>Dikarya</taxon>
        <taxon>Ascomycota</taxon>
        <taxon>Pezizomycotina</taxon>
        <taxon>Sordariomycetes</taxon>
        <taxon>Hypocreomycetidae</taxon>
        <taxon>Hypocreales</taxon>
        <taxon>Nectriaceae</taxon>
        <taxon>Fusarium</taxon>
        <taxon>Fusarium fujikuroi species complex</taxon>
    </lineage>
</organism>
<dbReference type="RefSeq" id="XP_036532355.1">
    <property type="nucleotide sequence ID" value="XM_036676903.1"/>
</dbReference>
<dbReference type="OrthoDB" id="5105207at2759"/>
<sequence>MISIKKFLMLLFVGAASALPAADSNGHMSDLMLDKRNLLDPRAACKATDPNNVAFKKKKANGSAFCSAYIQSTLLTTITPVM</sequence>
<dbReference type="AlphaFoldDB" id="A0A8H5P1I4"/>
<keyword evidence="3" id="KW-1185">Reference proteome</keyword>
<feature type="chain" id="PRO_5034849527" evidence="1">
    <location>
        <begin position="19"/>
        <end position="82"/>
    </location>
</feature>
<evidence type="ECO:0000256" key="1">
    <source>
        <dbReference type="SAM" id="SignalP"/>
    </source>
</evidence>
<accession>A0A8H5P1I4</accession>
<proteinExistence type="predicted"/>
<gene>
    <name evidence="2" type="ORF">FSUBG_12144</name>
</gene>
<dbReference type="Proteomes" id="UP000547976">
    <property type="component" value="Unassembled WGS sequence"/>
</dbReference>
<reference evidence="2 3" key="1">
    <citation type="submission" date="2020-05" db="EMBL/GenBank/DDBJ databases">
        <title>Identification and distribution of gene clusters putatively required for synthesis of sphingolipid metabolism inhibitors in phylogenetically diverse species of the filamentous fungus Fusarium.</title>
        <authorList>
            <person name="Kim H.-S."/>
            <person name="Busman M."/>
            <person name="Brown D.W."/>
            <person name="Divon H."/>
            <person name="Uhlig S."/>
            <person name="Proctor R.H."/>
        </authorList>
    </citation>
    <scope>NUCLEOTIDE SEQUENCE [LARGE SCALE GENOMIC DNA]</scope>
    <source>
        <strain evidence="2 3">NRRL 66333</strain>
    </source>
</reference>